<dbReference type="InterPro" id="IPR035865">
    <property type="entry name" value="SOCS6_SH2"/>
</dbReference>
<dbReference type="CDD" id="cd10387">
    <property type="entry name" value="SH2_SOCS6"/>
    <property type="match status" value="1"/>
</dbReference>
<dbReference type="PRINTS" id="PR00401">
    <property type="entry name" value="SH2DOMAIN"/>
</dbReference>
<dbReference type="SMART" id="SM00253">
    <property type="entry name" value="SOCS"/>
    <property type="match status" value="1"/>
</dbReference>
<keyword evidence="2" id="KW-0734">Signal transduction inhibitor</keyword>
<dbReference type="InterPro" id="IPR000980">
    <property type="entry name" value="SH2"/>
</dbReference>
<protein>
    <recommendedName>
        <fullName evidence="10">Suppressor of cytokine signaling 6</fullName>
    </recommendedName>
</protein>
<evidence type="ECO:0000256" key="5">
    <source>
        <dbReference type="PROSITE-ProRule" id="PRU00191"/>
    </source>
</evidence>
<dbReference type="SUPFAM" id="SSF158235">
    <property type="entry name" value="SOCS box-like"/>
    <property type="match status" value="1"/>
</dbReference>
<organism evidence="8 9">
    <name type="scientific">Dryococelus australis</name>
    <dbReference type="NCBI Taxonomy" id="614101"/>
    <lineage>
        <taxon>Eukaryota</taxon>
        <taxon>Metazoa</taxon>
        <taxon>Ecdysozoa</taxon>
        <taxon>Arthropoda</taxon>
        <taxon>Hexapoda</taxon>
        <taxon>Insecta</taxon>
        <taxon>Pterygota</taxon>
        <taxon>Neoptera</taxon>
        <taxon>Polyneoptera</taxon>
        <taxon>Phasmatodea</taxon>
        <taxon>Verophasmatodea</taxon>
        <taxon>Anareolatae</taxon>
        <taxon>Phasmatidae</taxon>
        <taxon>Eurycanthinae</taxon>
        <taxon>Dryococelus</taxon>
    </lineage>
</organism>
<gene>
    <name evidence="8" type="ORF">PR048_000971</name>
</gene>
<dbReference type="InterPro" id="IPR036860">
    <property type="entry name" value="SH2_dom_sf"/>
</dbReference>
<evidence type="ECO:0000256" key="2">
    <source>
        <dbReference type="ARBA" id="ARBA00022700"/>
    </source>
</evidence>
<dbReference type="InterPro" id="IPR036036">
    <property type="entry name" value="SOCS_box-like_dom_sf"/>
</dbReference>
<dbReference type="Pfam" id="PF00017">
    <property type="entry name" value="SH2"/>
    <property type="match status" value="1"/>
</dbReference>
<dbReference type="EMBL" id="JARBHB010000001">
    <property type="protein sequence ID" value="KAJ8895635.1"/>
    <property type="molecule type" value="Genomic_DNA"/>
</dbReference>
<dbReference type="PROSITE" id="PS50225">
    <property type="entry name" value="SOCS"/>
    <property type="match status" value="1"/>
</dbReference>
<evidence type="ECO:0008006" key="10">
    <source>
        <dbReference type="Google" id="ProtNLM"/>
    </source>
</evidence>
<dbReference type="Gene3D" id="3.30.505.10">
    <property type="entry name" value="SH2 domain"/>
    <property type="match status" value="1"/>
</dbReference>
<evidence type="ECO:0000313" key="8">
    <source>
        <dbReference type="EMBL" id="KAJ8895635.1"/>
    </source>
</evidence>
<reference evidence="8 9" key="1">
    <citation type="submission" date="2023-02" db="EMBL/GenBank/DDBJ databases">
        <title>LHISI_Scaffold_Assembly.</title>
        <authorList>
            <person name="Stuart O.P."/>
            <person name="Cleave R."/>
            <person name="Magrath M.J.L."/>
            <person name="Mikheyev A.S."/>
        </authorList>
    </citation>
    <scope>NUCLEOTIDE SEQUENCE [LARGE SCALE GENOMIC DNA]</scope>
    <source>
        <strain evidence="8">Daus_M_001</strain>
        <tissue evidence="8">Leg muscle</tissue>
    </source>
</reference>
<dbReference type="InterPro" id="IPR001496">
    <property type="entry name" value="SOCS_box"/>
</dbReference>
<keyword evidence="1" id="KW-0341">Growth regulation</keyword>
<dbReference type="Proteomes" id="UP001159363">
    <property type="component" value="Chromosome 1"/>
</dbReference>
<dbReference type="InterPro" id="IPR037345">
    <property type="entry name" value="SOCS6_SOCS"/>
</dbReference>
<keyword evidence="4 5" id="KW-0727">SH2 domain</keyword>
<evidence type="ECO:0000256" key="4">
    <source>
        <dbReference type="ARBA" id="ARBA00022999"/>
    </source>
</evidence>
<dbReference type="PANTHER" id="PTHR10155:SF32">
    <property type="entry name" value="LP02169P"/>
    <property type="match status" value="1"/>
</dbReference>
<dbReference type="SMART" id="SM00969">
    <property type="entry name" value="SOCS_box"/>
    <property type="match status" value="1"/>
</dbReference>
<evidence type="ECO:0000256" key="1">
    <source>
        <dbReference type="ARBA" id="ARBA00022604"/>
    </source>
</evidence>
<dbReference type="Gene3D" id="1.10.750.20">
    <property type="entry name" value="SOCS box"/>
    <property type="match status" value="1"/>
</dbReference>
<proteinExistence type="predicted"/>
<dbReference type="Pfam" id="PF07525">
    <property type="entry name" value="SOCS_box"/>
    <property type="match status" value="1"/>
</dbReference>
<dbReference type="PROSITE" id="PS50001">
    <property type="entry name" value="SH2"/>
    <property type="match status" value="1"/>
</dbReference>
<comment type="caution">
    <text evidence="8">The sequence shown here is derived from an EMBL/GenBank/DDBJ whole genome shotgun (WGS) entry which is preliminary data.</text>
</comment>
<keyword evidence="3" id="KW-0833">Ubl conjugation pathway</keyword>
<feature type="domain" description="SH2" evidence="6">
    <location>
        <begin position="285"/>
        <end position="392"/>
    </location>
</feature>
<dbReference type="SMART" id="SM00252">
    <property type="entry name" value="SH2"/>
    <property type="match status" value="1"/>
</dbReference>
<evidence type="ECO:0000259" key="7">
    <source>
        <dbReference type="PROSITE" id="PS50225"/>
    </source>
</evidence>
<keyword evidence="9" id="KW-1185">Reference proteome</keyword>
<evidence type="ECO:0000313" key="9">
    <source>
        <dbReference type="Proteomes" id="UP001159363"/>
    </source>
</evidence>
<feature type="domain" description="SOCS box" evidence="7">
    <location>
        <begin position="387"/>
        <end position="436"/>
    </location>
</feature>
<evidence type="ECO:0000259" key="6">
    <source>
        <dbReference type="PROSITE" id="PS50001"/>
    </source>
</evidence>
<dbReference type="CDD" id="cd03740">
    <property type="entry name" value="SOCS_SOCS6"/>
    <property type="match status" value="1"/>
</dbReference>
<sequence>MAVNLRNVEEAKRSRKMSFSYLKDSLVRRSTRHSGPRSHMCCCENLDDVSSENEAVSLEAKNSEAHTNVLENCRCKGNARSDTHKTGVFKKLKERLQLKAGLVSRPMKCKSKQTAKILDSSAKTHPINMCDDITGEDFVQTSLCKTNLQPPVRFVRNLNIPRQCNALHTTVHRETPLPKSRDTTEEQLLLVNGVLSITDRVNCMSEDTKPCVAPRQLEKGGIQGSNNIAKSEVCYCGHIESDSCIEVSQTNSFCGDHSCDETLLLSNPTGGSLTCELFKLAKYGWYWGPITREEAEEKLIDLPDGAFLVRDSSADRYLLSVSFRSSGKTFHARIEYSHGLFSFYSFPGQEGFASIVDLINHSMTYSESAVFCYSRPRAPGYPSFPVRLAKPVSRFTQVRSLQYLCRFVIRQYVRVDNIQKLPLPSRLKGYIQEGHY</sequence>
<dbReference type="SUPFAM" id="SSF55550">
    <property type="entry name" value="SH2 domain"/>
    <property type="match status" value="1"/>
</dbReference>
<dbReference type="PANTHER" id="PTHR10155">
    <property type="entry name" value="PHOSPHATIDYLINOSITOL 3-KINASE REGULATORY SUBUNIT"/>
    <property type="match status" value="1"/>
</dbReference>
<evidence type="ECO:0000256" key="3">
    <source>
        <dbReference type="ARBA" id="ARBA00022786"/>
    </source>
</evidence>
<accession>A0ABQ9IG24</accession>
<name>A0ABQ9IG24_9NEOP</name>